<proteinExistence type="predicted"/>
<sequence>MKNIYFIIMTCFIFTSVLFTQVKDEYKNAKLLKGNYTQIVTQKGRSFESSGDFIIVNGYGICWFTKTPQESVTVMGEKNVVQIMPDGKKKVMADSNNAMFAQIANIIKSIFTYDEKTINESFNQSMNGNTAVYSPKTSEIKKIIEKIEVTFSTSGYIEKIKMYSSNNSTTEYIMEVLSKSNKITSEEIKYFE</sequence>
<dbReference type="Pfam" id="PF03548">
    <property type="entry name" value="LolA"/>
    <property type="match status" value="1"/>
</dbReference>
<organism evidence="2 3">
    <name type="scientific">Brachyspira hampsonii 30446</name>
    <dbReference type="NCBI Taxonomy" id="1289135"/>
    <lineage>
        <taxon>Bacteria</taxon>
        <taxon>Pseudomonadati</taxon>
        <taxon>Spirochaetota</taxon>
        <taxon>Spirochaetia</taxon>
        <taxon>Brachyspirales</taxon>
        <taxon>Brachyspiraceae</taxon>
        <taxon>Brachyspira</taxon>
    </lineage>
</organism>
<dbReference type="SUPFAM" id="SSF89392">
    <property type="entry name" value="Prokaryotic lipoproteins and lipoprotein localization factors"/>
    <property type="match status" value="1"/>
</dbReference>
<keyword evidence="1" id="KW-0732">Signal</keyword>
<dbReference type="InterPro" id="IPR029046">
    <property type="entry name" value="LolA/LolB/LppX"/>
</dbReference>
<keyword evidence="2" id="KW-0449">Lipoprotein</keyword>
<dbReference type="Proteomes" id="UP000011663">
    <property type="component" value="Unassembled WGS sequence"/>
</dbReference>
<dbReference type="AlphaFoldDB" id="A0A2U4EZL5"/>
<accession>A0A2U4EZL5</accession>
<evidence type="ECO:0000256" key="1">
    <source>
        <dbReference type="ARBA" id="ARBA00022729"/>
    </source>
</evidence>
<dbReference type="STRING" id="1289135.A966_11781"/>
<dbReference type="GeneID" id="66488760"/>
<dbReference type="EMBL" id="ALNZ01000034">
    <property type="protein sequence ID" value="EKV56039.1"/>
    <property type="molecule type" value="Genomic_DNA"/>
</dbReference>
<reference evidence="2 3" key="1">
    <citation type="submission" date="2012-07" db="EMBL/GenBank/DDBJ databases">
        <title>Genome sequence of Brachyspira sp. 30446, isolated from a pig with mucohaemorrhagic colitis.</title>
        <authorList>
            <person name="Rubin J.E."/>
            <person name="Fernando C."/>
            <person name="Harding J.C.S."/>
            <person name="Hill J.E."/>
        </authorList>
    </citation>
    <scope>NUCLEOTIDE SEQUENCE [LARGE SCALE GENOMIC DNA]</scope>
    <source>
        <strain evidence="2 3">30446</strain>
    </source>
</reference>
<evidence type="ECO:0000313" key="3">
    <source>
        <dbReference type="Proteomes" id="UP000011663"/>
    </source>
</evidence>
<protein>
    <submittedName>
        <fullName evidence="2">Outer membrane lipoprotein carrier protein LolA</fullName>
    </submittedName>
</protein>
<evidence type="ECO:0000313" key="2">
    <source>
        <dbReference type="EMBL" id="EKV56039.1"/>
    </source>
</evidence>
<dbReference type="RefSeq" id="WP_008725655.1">
    <property type="nucleotide sequence ID" value="NZ_JH994111.1"/>
</dbReference>
<dbReference type="Gene3D" id="2.50.20.10">
    <property type="entry name" value="Lipoprotein localisation LolA/LolB/LppX"/>
    <property type="match status" value="1"/>
</dbReference>
<name>A0A2U4EZL5_9SPIR</name>
<dbReference type="OrthoDB" id="307450at2"/>
<comment type="caution">
    <text evidence="2">The sequence shown here is derived from an EMBL/GenBank/DDBJ whole genome shotgun (WGS) entry which is preliminary data.</text>
</comment>
<dbReference type="InterPro" id="IPR004564">
    <property type="entry name" value="OM_lipoprot_carrier_LolA-like"/>
</dbReference>
<gene>
    <name evidence="2" type="ORF">A966_11781</name>
</gene>